<evidence type="ECO:0000256" key="1">
    <source>
        <dbReference type="ARBA" id="ARBA00006941"/>
    </source>
</evidence>
<comment type="caution">
    <text evidence="4">The sequence shown here is derived from an EMBL/GenBank/DDBJ whole genome shotgun (WGS) entry which is preliminary data.</text>
</comment>
<feature type="region of interest" description="Disordered" evidence="3">
    <location>
        <begin position="394"/>
        <end position="444"/>
    </location>
</feature>
<protein>
    <recommendedName>
        <fullName evidence="2">Casein kinase II subunit beta</fullName>
        <shortName evidence="2">CK II beta</shortName>
    </recommendedName>
</protein>
<proteinExistence type="inferred from homology"/>
<dbReference type="SUPFAM" id="SSF57798">
    <property type="entry name" value="Casein kinase II beta subunit"/>
    <property type="match status" value="1"/>
</dbReference>
<gene>
    <name evidence="4" type="ORF">V6N11_081748</name>
</gene>
<accession>A0ABR2Q735</accession>
<dbReference type="SMART" id="SM01085">
    <property type="entry name" value="CK_II_beta"/>
    <property type="match status" value="1"/>
</dbReference>
<evidence type="ECO:0000313" key="4">
    <source>
        <dbReference type="EMBL" id="KAK8996475.1"/>
    </source>
</evidence>
<dbReference type="InterPro" id="IPR035991">
    <property type="entry name" value="Casein_kinase_II_beta-like"/>
</dbReference>
<feature type="compositionally biased region" description="Basic and acidic residues" evidence="3">
    <location>
        <begin position="57"/>
        <end position="66"/>
    </location>
</feature>
<evidence type="ECO:0000256" key="3">
    <source>
        <dbReference type="SAM" id="MobiDB-lite"/>
    </source>
</evidence>
<feature type="compositionally biased region" description="Acidic residues" evidence="3">
    <location>
        <begin position="77"/>
        <end position="88"/>
    </location>
</feature>
<feature type="region of interest" description="Disordered" evidence="3">
    <location>
        <begin position="553"/>
        <end position="637"/>
    </location>
</feature>
<dbReference type="InterPro" id="IPR000704">
    <property type="entry name" value="Casein_kinase_II_reg-sub"/>
</dbReference>
<feature type="compositionally biased region" description="Basic and acidic residues" evidence="3">
    <location>
        <begin position="17"/>
        <end position="32"/>
    </location>
</feature>
<comment type="subunit">
    <text evidence="2">Tetramer of two alpha and two beta subunits.</text>
</comment>
<dbReference type="PANTHER" id="PTHR11740:SF21">
    <property type="entry name" value="CASEIN KINASE II SUBUNIT BETA"/>
    <property type="match status" value="1"/>
</dbReference>
<evidence type="ECO:0000313" key="5">
    <source>
        <dbReference type="Proteomes" id="UP001396334"/>
    </source>
</evidence>
<evidence type="ECO:0000256" key="2">
    <source>
        <dbReference type="RuleBase" id="RU361268"/>
    </source>
</evidence>
<feature type="compositionally biased region" description="Basic and acidic residues" evidence="3">
    <location>
        <begin position="627"/>
        <end position="637"/>
    </location>
</feature>
<feature type="compositionally biased region" description="Basic and acidic residues" evidence="3">
    <location>
        <begin position="501"/>
        <end position="521"/>
    </location>
</feature>
<dbReference type="InterPro" id="IPR016149">
    <property type="entry name" value="Casein_kin_II_reg-sub_N"/>
</dbReference>
<dbReference type="PANTHER" id="PTHR11740">
    <property type="entry name" value="CASEIN KINASE II SUBUNIT BETA"/>
    <property type="match status" value="1"/>
</dbReference>
<dbReference type="Proteomes" id="UP001396334">
    <property type="component" value="Unassembled WGS sequence"/>
</dbReference>
<feature type="region of interest" description="Disordered" evidence="3">
    <location>
        <begin position="1"/>
        <end position="88"/>
    </location>
</feature>
<reference evidence="4 5" key="1">
    <citation type="journal article" date="2024" name="G3 (Bethesda)">
        <title>Genome assembly of Hibiscus sabdariffa L. provides insights into metabolisms of medicinal natural products.</title>
        <authorList>
            <person name="Kim T."/>
        </authorList>
    </citation>
    <scope>NUCLEOTIDE SEQUENCE [LARGE SCALE GENOMIC DNA]</scope>
    <source>
        <strain evidence="4">TK-2024</strain>
        <tissue evidence="4">Old leaves</tissue>
    </source>
</reference>
<dbReference type="EMBL" id="JBBPBN010000044">
    <property type="protein sequence ID" value="KAK8996475.1"/>
    <property type="molecule type" value="Genomic_DNA"/>
</dbReference>
<feature type="region of interest" description="Disordered" evidence="3">
    <location>
        <begin position="468"/>
        <end position="521"/>
    </location>
</feature>
<dbReference type="Pfam" id="PF01214">
    <property type="entry name" value="CK_II_beta"/>
    <property type="match status" value="1"/>
</dbReference>
<dbReference type="Gene3D" id="1.10.1820.10">
    <property type="entry name" value="protein kinase ck2 holoenzyme, chain C, domain 1"/>
    <property type="match status" value="1"/>
</dbReference>
<comment type="similarity">
    <text evidence="1 2">Belongs to the casein kinase 2 subunit beta family.</text>
</comment>
<organism evidence="4 5">
    <name type="scientific">Hibiscus sabdariffa</name>
    <name type="common">roselle</name>
    <dbReference type="NCBI Taxonomy" id="183260"/>
    <lineage>
        <taxon>Eukaryota</taxon>
        <taxon>Viridiplantae</taxon>
        <taxon>Streptophyta</taxon>
        <taxon>Embryophyta</taxon>
        <taxon>Tracheophyta</taxon>
        <taxon>Spermatophyta</taxon>
        <taxon>Magnoliopsida</taxon>
        <taxon>eudicotyledons</taxon>
        <taxon>Gunneridae</taxon>
        <taxon>Pentapetalae</taxon>
        <taxon>rosids</taxon>
        <taxon>malvids</taxon>
        <taxon>Malvales</taxon>
        <taxon>Malvaceae</taxon>
        <taxon>Malvoideae</taxon>
        <taxon>Hibiscus</taxon>
    </lineage>
</organism>
<dbReference type="Gene3D" id="2.20.25.20">
    <property type="match status" value="1"/>
</dbReference>
<sequence length="637" mass="69702">MYRGERGYGGSKGEVGAVDRKRINEALDKQLERSSPSTSRVINGKDKSARYLLTGKHPSDHHRDSHSVSLPKADAQGSEESDVSGSDGDDTSWISWFCNLRGNEFFCEVDDDYIQDDFNLCGLSSQVPYYDYALDLILDVESSHGDMFTEEQNELVESAAEMLYGLIHARYILTSKGMAAMLDKYKNYDFGRCPRVYCCGQPCLPAGQSDIPRSSTVKIYCPRCEDIYYPRSKYQGRPLLSTCCKVPRNNMYHGLLEGGGGETVGTSSVLSKYEVRHRRSLFWDDISAPVPDDIRAPEATEGNTKLRSKSIRVQDAQTMNKVAELKQPSGRIVVRSQECSDGFSVLLNRSFFCFSAIAEVTPTWTAVFGFTALEELVKQEMRFMNMLVFPGVQQTGSRSNDQITPEVANGYKLGSSSGNDMEECDDGDLHHSGRVNGEARVTDSNSQCPNVMMVICIILAGLDCPAEDNRSDDGTDSRSGNKATGYASGGENLTTSTDNDAVDKENKTASDSAIEKHTRTHEECDMKAVDAVEYVVAVSDAKTKLTVEATSEMETKIVPNSPKHNSRSSKGSDRTSNDVHQVDNVTVSNEIEARVSAKGNTLTGSESGDELAKSASPGMETKSTSDLGKDVSDFCGG</sequence>
<name>A0ABR2Q735_9ROSI</name>
<dbReference type="PROSITE" id="PS01101">
    <property type="entry name" value="CK2_BETA"/>
    <property type="match status" value="1"/>
</dbReference>
<dbReference type="PRINTS" id="PR00472">
    <property type="entry name" value="CASNKINASEII"/>
</dbReference>
<comment type="function">
    <text evidence="2">Plays a complex role in regulating the basal catalytic activity of the alpha subunit.</text>
</comment>
<feature type="compositionally biased region" description="Polar residues" evidence="3">
    <location>
        <begin position="394"/>
        <end position="403"/>
    </location>
</feature>
<feature type="compositionally biased region" description="Basic and acidic residues" evidence="3">
    <location>
        <begin position="570"/>
        <end position="581"/>
    </location>
</feature>
<keyword evidence="5" id="KW-1185">Reference proteome</keyword>